<dbReference type="GO" id="GO:0004312">
    <property type="term" value="F:fatty acid synthase activity"/>
    <property type="evidence" value="ECO:0007669"/>
    <property type="project" value="TreeGrafter"/>
</dbReference>
<dbReference type="GO" id="GO:0005737">
    <property type="term" value="C:cytoplasm"/>
    <property type="evidence" value="ECO:0007669"/>
    <property type="project" value="UniProtKB-SubCell"/>
</dbReference>
<feature type="domain" description="Carrier" evidence="9">
    <location>
        <begin position="2"/>
        <end position="77"/>
    </location>
</feature>
<dbReference type="GO" id="GO:0031177">
    <property type="term" value="F:phosphopantetheine binding"/>
    <property type="evidence" value="ECO:0007669"/>
    <property type="project" value="InterPro"/>
</dbReference>
<feature type="region of interest" description="Disordered" evidence="8">
    <location>
        <begin position="3634"/>
        <end position="3680"/>
    </location>
</feature>
<dbReference type="CDD" id="cd00833">
    <property type="entry name" value="PKS"/>
    <property type="match status" value="3"/>
</dbReference>
<dbReference type="InterPro" id="IPR036291">
    <property type="entry name" value="NAD(P)-bd_dom_sf"/>
</dbReference>
<dbReference type="SUPFAM" id="SSF53901">
    <property type="entry name" value="Thiolase-like"/>
    <property type="match status" value="3"/>
</dbReference>
<dbReference type="Proteomes" id="UP000494260">
    <property type="component" value="Unassembled WGS sequence"/>
</dbReference>
<dbReference type="InterPro" id="IPR009081">
    <property type="entry name" value="PP-bd_ACP"/>
</dbReference>
<feature type="compositionally biased region" description="Low complexity" evidence="8">
    <location>
        <begin position="3641"/>
        <end position="3660"/>
    </location>
</feature>
<dbReference type="Pfam" id="PF08659">
    <property type="entry name" value="KR"/>
    <property type="match status" value="1"/>
</dbReference>
<evidence type="ECO:0000313" key="12">
    <source>
        <dbReference type="Proteomes" id="UP000494260"/>
    </source>
</evidence>
<evidence type="ECO:0000256" key="8">
    <source>
        <dbReference type="SAM" id="MobiDB-lite"/>
    </source>
</evidence>
<dbReference type="PROSITE" id="PS50075">
    <property type="entry name" value="CARRIER"/>
    <property type="match status" value="2"/>
</dbReference>
<dbReference type="SUPFAM" id="SSF56801">
    <property type="entry name" value="Acetyl-CoA synthetase-like"/>
    <property type="match status" value="1"/>
</dbReference>
<dbReference type="InterPro" id="IPR020841">
    <property type="entry name" value="PKS_Beta-ketoAc_synthase_dom"/>
</dbReference>
<comment type="pathway">
    <text evidence="2">Antibiotic biosynthesis.</text>
</comment>
<gene>
    <name evidence="11" type="ORF">BLA18109_04614</name>
</gene>
<dbReference type="Gene3D" id="3.40.50.720">
    <property type="entry name" value="NAD(P)-binding Rossmann-like Domain"/>
    <property type="match status" value="1"/>
</dbReference>
<dbReference type="SMART" id="SM00822">
    <property type="entry name" value="PKS_KR"/>
    <property type="match status" value="1"/>
</dbReference>
<dbReference type="Gene3D" id="1.10.1200.10">
    <property type="entry name" value="ACP-like"/>
    <property type="match status" value="4"/>
</dbReference>
<evidence type="ECO:0000256" key="5">
    <source>
        <dbReference type="ARBA" id="ARBA00022553"/>
    </source>
</evidence>
<dbReference type="Gene3D" id="3.30.559.30">
    <property type="entry name" value="Nonribosomal peptide synthetase, condensation domain"/>
    <property type="match status" value="2"/>
</dbReference>
<dbReference type="Pfam" id="PF00109">
    <property type="entry name" value="ketoacyl-synt"/>
    <property type="match status" value="3"/>
</dbReference>
<evidence type="ECO:0000259" key="9">
    <source>
        <dbReference type="PROSITE" id="PS50075"/>
    </source>
</evidence>
<feature type="region of interest" description="Disordered" evidence="8">
    <location>
        <begin position="4136"/>
        <end position="4161"/>
    </location>
</feature>
<keyword evidence="3" id="KW-0596">Phosphopantetheine</keyword>
<evidence type="ECO:0000313" key="11">
    <source>
        <dbReference type="EMBL" id="VWD01670.1"/>
    </source>
</evidence>
<evidence type="ECO:0000256" key="7">
    <source>
        <dbReference type="ARBA" id="ARBA00022737"/>
    </source>
</evidence>
<protein>
    <submittedName>
        <fullName evidence="11">Polyketide synthase</fullName>
    </submittedName>
</protein>
<dbReference type="SUPFAM" id="SSF51735">
    <property type="entry name" value="NAD(P)-binding Rossmann-fold domains"/>
    <property type="match status" value="1"/>
</dbReference>
<keyword evidence="5" id="KW-0597">Phosphoprotein</keyword>
<dbReference type="Gene3D" id="3.40.47.10">
    <property type="match status" value="3"/>
</dbReference>
<keyword evidence="4" id="KW-0963">Cytoplasm</keyword>
<reference evidence="11 12" key="1">
    <citation type="submission" date="2019-09" db="EMBL/GenBank/DDBJ databases">
        <authorList>
            <person name="Depoorter E."/>
        </authorList>
    </citation>
    <scope>NUCLEOTIDE SEQUENCE [LARGE SCALE GENOMIC DNA]</scope>
    <source>
        <strain evidence="11">R-18109</strain>
    </source>
</reference>
<dbReference type="CDD" id="cd02142">
    <property type="entry name" value="McbC_SagB-like_oxidoreductase"/>
    <property type="match status" value="1"/>
</dbReference>
<dbReference type="PROSITE" id="PS00455">
    <property type="entry name" value="AMP_BINDING"/>
    <property type="match status" value="1"/>
</dbReference>
<dbReference type="InterPro" id="IPR014031">
    <property type="entry name" value="Ketoacyl_synth_C"/>
</dbReference>
<dbReference type="GO" id="GO:0005886">
    <property type="term" value="C:plasma membrane"/>
    <property type="evidence" value="ECO:0007669"/>
    <property type="project" value="TreeGrafter"/>
</dbReference>
<organism evidence="11 12">
    <name type="scientific">Burkholderia lata (strain ATCC 17760 / DSM 23089 / LMG 22485 / NCIMB 9086 / R18194 / 383)</name>
    <dbReference type="NCBI Taxonomy" id="482957"/>
    <lineage>
        <taxon>Bacteria</taxon>
        <taxon>Pseudomonadati</taxon>
        <taxon>Pseudomonadota</taxon>
        <taxon>Betaproteobacteria</taxon>
        <taxon>Burkholderiales</taxon>
        <taxon>Burkholderiaceae</taxon>
        <taxon>Burkholderia</taxon>
        <taxon>Burkholderia cepacia complex</taxon>
    </lineage>
</organism>
<dbReference type="InterPro" id="IPR010071">
    <property type="entry name" value="AA_adenyl_dom"/>
</dbReference>
<evidence type="ECO:0000256" key="1">
    <source>
        <dbReference type="ARBA" id="ARBA00004496"/>
    </source>
</evidence>
<dbReference type="Gene3D" id="1.10.1240.100">
    <property type="match status" value="1"/>
</dbReference>
<feature type="domain" description="Ketosynthase family 3 (KS3)" evidence="10">
    <location>
        <begin position="2516"/>
        <end position="2934"/>
    </location>
</feature>
<dbReference type="InterPro" id="IPR018201">
    <property type="entry name" value="Ketoacyl_synth_AS"/>
</dbReference>
<dbReference type="InterPro" id="IPR020845">
    <property type="entry name" value="AMP-binding_CS"/>
</dbReference>
<dbReference type="Gene3D" id="3.30.559.10">
    <property type="entry name" value="Chloramphenicol acetyltransferase-like domain"/>
    <property type="match status" value="2"/>
</dbReference>
<dbReference type="Gene3D" id="3.30.70.3290">
    <property type="match status" value="1"/>
</dbReference>
<evidence type="ECO:0000256" key="3">
    <source>
        <dbReference type="ARBA" id="ARBA00022450"/>
    </source>
</evidence>
<keyword evidence="7" id="KW-0677">Repeat</keyword>
<dbReference type="InterPro" id="IPR020806">
    <property type="entry name" value="PKS_PP-bd"/>
</dbReference>
<dbReference type="Pfam" id="PF00881">
    <property type="entry name" value="Nitroreductase"/>
    <property type="match status" value="1"/>
</dbReference>
<dbReference type="InterPro" id="IPR029479">
    <property type="entry name" value="Nitroreductase"/>
</dbReference>
<dbReference type="Gene3D" id="3.40.50.980">
    <property type="match status" value="2"/>
</dbReference>
<feature type="region of interest" description="Disordered" evidence="8">
    <location>
        <begin position="1570"/>
        <end position="1601"/>
    </location>
</feature>
<dbReference type="SUPFAM" id="SSF47336">
    <property type="entry name" value="ACP-like"/>
    <property type="match status" value="4"/>
</dbReference>
<evidence type="ECO:0000256" key="2">
    <source>
        <dbReference type="ARBA" id="ARBA00004792"/>
    </source>
</evidence>
<dbReference type="InterPro" id="IPR013968">
    <property type="entry name" value="PKS_KR"/>
</dbReference>
<dbReference type="NCBIfam" id="TIGR01733">
    <property type="entry name" value="AA-adenyl-dom"/>
    <property type="match status" value="1"/>
</dbReference>
<feature type="domain" description="Ketosynthase family 3 (KS3)" evidence="10">
    <location>
        <begin position="3694"/>
        <end position="4112"/>
    </location>
</feature>
<dbReference type="PROSITE" id="PS00606">
    <property type="entry name" value="KS3_1"/>
    <property type="match status" value="1"/>
</dbReference>
<dbReference type="InterPro" id="IPR050091">
    <property type="entry name" value="PKS_NRPS_Biosynth_Enz"/>
</dbReference>
<dbReference type="GO" id="GO:0016491">
    <property type="term" value="F:oxidoreductase activity"/>
    <property type="evidence" value="ECO:0007669"/>
    <property type="project" value="InterPro"/>
</dbReference>
<dbReference type="Pfam" id="PF13193">
    <property type="entry name" value="AMP-binding_C"/>
    <property type="match status" value="1"/>
</dbReference>
<dbReference type="Gene3D" id="3.40.109.10">
    <property type="entry name" value="NADH Oxidase"/>
    <property type="match status" value="1"/>
</dbReference>
<dbReference type="InterPro" id="IPR016039">
    <property type="entry name" value="Thiolase-like"/>
</dbReference>
<dbReference type="SUPFAM" id="SSF52777">
    <property type="entry name" value="CoA-dependent acyltransferases"/>
    <property type="match status" value="4"/>
</dbReference>
<dbReference type="SUPFAM" id="SSF55469">
    <property type="entry name" value="FMN-dependent nitroreductase-like"/>
    <property type="match status" value="1"/>
</dbReference>
<dbReference type="InterPro" id="IPR036736">
    <property type="entry name" value="ACP-like_sf"/>
</dbReference>
<dbReference type="EMBL" id="CABVQH010000016">
    <property type="protein sequence ID" value="VWD01670.1"/>
    <property type="molecule type" value="Genomic_DNA"/>
</dbReference>
<dbReference type="Pfam" id="PF00501">
    <property type="entry name" value="AMP-binding"/>
    <property type="match status" value="1"/>
</dbReference>
<dbReference type="SMART" id="SM00823">
    <property type="entry name" value="PKS_PP"/>
    <property type="match status" value="3"/>
</dbReference>
<dbReference type="Pfam" id="PF02801">
    <property type="entry name" value="Ketoacyl-synt_C"/>
    <property type="match status" value="3"/>
</dbReference>
<name>A0A6P2WXS7_BURL3</name>
<dbReference type="Gene3D" id="3.30.300.30">
    <property type="match status" value="1"/>
</dbReference>
<feature type="compositionally biased region" description="Low complexity" evidence="8">
    <location>
        <begin position="1570"/>
        <end position="1589"/>
    </location>
</feature>
<dbReference type="InterPro" id="IPR023213">
    <property type="entry name" value="CAT-like_dom_sf"/>
</dbReference>
<dbReference type="InterPro" id="IPR000415">
    <property type="entry name" value="Nitroreductase-like"/>
</dbReference>
<sequence length="4185" mass="438475">MNNSLDMLDTLQDILRSCSPGTQFSVDASLVAQGLGSLAATRFVLEVQARFGVPVSVDALGAGMTLAALADTIAGARRNDAAHAPTSTRDAPGSRAGLPLLPLQQAFLVTADPDYSADPAGCHLYREFDVTGIDADALASGWTRLVALQPMLSVRLADDGTLAPGADVPPDVDRVADDAHDGALAARRDAWWARADRMPARPVAVAIVSSPGRVSLQMSLDAIVIDGFGLQLLLRQWLSLATGGVLQAPAVTPAECANLLSGPLPRASLDYWRGVLADAPPGPFVSQVTTALAERRAASGSPVPFARRSIEAEVSPAVWQRLKREAERLGISPTSLVFAAFAEVVLEIDRAGSASFVMTTSERSRLPLAAQDVIGPYTSSMIVPVARDAYESVDAFSVRLHREVWAHLAHGAVPAVVALRESPAAAAARGLPVVFTSLLGIEVDAQAALRPRAASCQTSGVALEHQMWEADGALRLHWDVADAMLPPGAAGLCLDRLLSRLSAIGASASAGAALNRLQQAYFVERSAALDAEPCCAVFSFDASEFDRARVEAAWCELVAATPALRGQVGNDGVVRIHAASDVVAGLGVTEVAEEALTRHGEALERTLLTLPFPPGRWPLQQAHLLATPSGGAVLYVCFDLLMLDAGSIHGLVASLAARLSGGTGAPVLAAAAEVAWPDVTMRDGYWPTKILALAAGPDRLAGVAARSPWTRIEAAFDGYGAFHDACRQAGVDVDDVLVAAMAAAWLPESARPFTLPVVCCRPQDDGVRPGEASQMAWLSFSDGAQPDAIDLRAPLPELARAIRQRRADDLAHGGIEGLGALSARNAQTGEPLALPVVYTGIVEWGRVEARVANTLRWRTATPGISVDAVGLSVNDRLLVGWDCRESDFAPDAARRAFERFRAALAPVLADPRLLGGALASPAAPLRPVHVAFERAAAARPEAPAVYWRDGACWTFGQVNRRANAIARRLRELGAGPGTTVAISMPRTPALIAATLGVLKAGAAYVPVEPSLPAARAARMIEVADCRLALVLSTRPADATLPDQVRCVAVDALPHGPDDDRNLDVISDVDSLAYVIFTSGSTGEPKGVAVSHRPLLNLLDWCQRRYRFGSDDLGVCVTSLGFDLSVFDILGLLGYGAALYLASESEQRDPALLAAILTDYPVTFWNSAPTTLDQVSRHFDDLPAGAARHALRLVFLSGDYTPLSLPPMLAGAFPRARLVSLGGATEATVWSNFHEVGEIDPGWRSIPYGRPIDNARYYILDEAGQPCGHGVEGELFIGGGVLSLGYYRRPELTAERFVRDPFVADPTARMYRTGDRASFYPDGSMSFCGRVDRQVKVRGVRIELEEIEHALRQHPRVREAVAMVRQDPSGDAKIVAYVDSEAELDPRALRTFSQSALPASMVPNFVHVMRGFPATGNGKLDRQALPWPLPDSGAQTRVAADAGAGAGGAGAARADVGTDAGAPAHAERMDHAAGGVAAKPVMAASTPSGEAAAVPDLATLTGRLGQLFARFLGREPDPARELWEQGATSFTMVQVSGALRADYGVRLQVEWLTRDPSVAGIARMLQSHLAGAGPAAPSAPASPRPTVAAPQPEPARSADHERVDVLDPVAKQVFLDAGLNRRADLDGQARAALPPVGLPQPWFAWRGAQRDLADGVVSKAQLGRLLGLLASRRSGARDARLYPSAGDTYGVQIYVWLDAGRVEGFDAGYYWFDNAAVALVRVGRATTFAREAQFIYNRPLRDRAAIALFLVGEPRAIAPLYGPDAERFLVLEAGYIGQLLMLGQHESGLGLCPIGSFNTADMQANLHLHAGQTVLHSFLLGPVAYAAVPGVPAPLQIAGDAAGQPRAPVSIVGHALRYPGAATPDAFWALLSNGERALREAPRRHGIGTHQRLAGGFFDRIDGFDALAFSIAPNDAAQLDPQTRLLLEVVRECLERAGHDARSLQQAGERAGVFVGHLWQDYRQYGVGAPGRVAAMTASGSEIAHRISAVFGFTGPSLAIDTACASGLSALHLAATALANGDCDSAIVCAVNLIAHPSHIDALSALGFVAARVPTGAFDGDTTGWVIGEGAGALLLRRADAADAHADRVLAQILGTHLEQSGARAAYGSPSESAIEAGLRAVLRRANLDSGAIDYVECATAGGPVADAAEWQALARVFADGVLAGTVKPNIGHLEAASGMSQLSKVLLQLEYGMLAPTLVAPSGSPLVEIDAGPVRLVRGLSAMPARRTVPHLLINAIGSTGASAQVILAAPPARAHVAAQGPSVVLLSAASVARLEALADAWLAALETSVDRDAWEGVCGTSQLARAHGEYRLAIEAANRDEAIGLLRAYLRSSSDPRVHVGRAAADQDGVATQAAGFRGALQDWLAGHTVEWRAFWSAVPPRVPLPTSPFAREAYWLDAPAPAPASAPAEADAPGPDWRARLRAAFAHASGIAEPSLNDHVALERYGLNSRIATDVIAELSRHSPAGPLPATLLYECRDLAAVAARLADIGAPARGADAPRVVAHAAEDDTARADRAVAVIGLAGRYPGADDVDMLWQRLVAGADLVGGMPPQRARDIPGHARLMQGAFLDDVAGFDPFVFGIAPRDAHRMDPQERVLLETVWHALEDACMPPSRLRADFDGEVGVFIGAMHNDYPLLGIEAGTPARLVDAGATPAGMANRISYHLDLRGPSLTVDTMCSSSLTAMQLAIDALRAGRIRLAIVGSASLALHPNKFVQQARMGMTASDRRCRSFGLGGDGFIPGEGAGVVILRLRDDATRAGDRVHGVVLGCAVNHGGKVNGYTVPNPQAQAALVRASLDDAGAAGDSVSYVEAHGTGTALGDPIETRALDAAFSLAQASAPLAIGSIKSNLGHLEAAAGIAGLTKVLLQMRHKTLAPSLHSTTPNPDVDWRRFVVPQAPEPWLPRIDGGRAVWRAGVSAFGAGGSNAHVVLEAAPDLPPAAADATGSRLLVLSAATDDALRLTAGRLAAFLARRDRDTPSLAQVAATLQAGREPLRERWAAPCDSIDAAIALLRAFADGEAVGVRGQAVPQAATCDAGLPLDVLARAWVSGQHVDWPRAAAWVALPGYPFTRMRCWVDALDDGVAPPAPPVALAERVWRPADELPEATDRHDDGPVLCLAGQTTRALADALAAQLAPRRVHVRQAADADMRERPTTVLILTDLEAGGSWRPAFEVCAALARGSAVAPLRIVQAVSGLHGPSAEPGSGAGAELAGLLDALAAEHRGTTCSVIDVGPIALGDRAACEALAAMLAGEVVRPTAGDLCLSPLGRLVPTWQPVERVLASWRPHADRAYAVTGGTRGIGARLALELVRCGARRIALLGRTRTAETDALVGALERQGARVVVHYASVDDEVATGHWLTAIERELGRLGGVFHCAGVSARGHAALVDRPADAIAEVMAPKAGGVAALLRGVATAQPDFIVLFSSISAVIDAVGAGVGDYSAANRAMDRLAEQWQRRGFPQLKSIAWPAWRDSQVDASVMAAMLRQGLPLLSDAEAFDILWRTIALSGAARYCPVDAALLASGPVAEALATVETSVPVRPAAAAPLHASGALAPDWLRAVLAKRTGLPIERIPASASLAELGVESIMLGRLVEDIEACIGEPLAPGVLLDHPTVEALSAYFAARGIVVRDEANDDTGDPSASAHAAPAATSPSAAAAATRTVRDESAPAPVAPRADPSVPALAQTVSAAPNRDAVAIVGMAVRLPGAPDVEAFWRLLSDGRCAVTEVPAGRWDTAALFDPAGAAGSSVSRWGGFVDDIEMFDPDCFGLGEEEALAMDPAIRLFMEAALNCLADSGRQPADVRRSETGVFVGARMGRYGQRVERAGLDAGLGGDQNFIAAHLAHFLDLRGANMVIDSACSSSLSALHQACQAILSGDAELAFAGGVDVLLDEEVYVQFTRAGALSPTGRCRTFDRGADGFVPGEGCAVFLLKRLSRALADGDRIRAVIEASAINNDGRTMGLTTPNPDAQKDVIRTALARAERRPDEIGMVETHGTATMIGDPIELKALNDAYRHDTTRRGYCAVASVKSNLGHLLSAAGAAGLAKAVLAVEHGRVPPTLFCDAPNPRFDLAHSPFFIPRECAAWPLPGPRVAGVSAFGLGGSNAHVIVGEAPAHAAVRRPLAPPVLRRRRLWLERDGQRSSAPPPDPSPPPETVRAAAPSSLLSLHFGDALGDAASYPELTTS</sequence>
<dbReference type="Gene3D" id="2.30.38.10">
    <property type="entry name" value="Luciferase, Domain 3"/>
    <property type="match status" value="1"/>
</dbReference>
<dbReference type="GO" id="GO:0071770">
    <property type="term" value="P:DIM/DIP cell wall layer assembly"/>
    <property type="evidence" value="ECO:0007669"/>
    <property type="project" value="TreeGrafter"/>
</dbReference>
<evidence type="ECO:0000259" key="10">
    <source>
        <dbReference type="PROSITE" id="PS52004"/>
    </source>
</evidence>
<proteinExistence type="predicted"/>
<dbReference type="SMART" id="SM00825">
    <property type="entry name" value="PKS_KS"/>
    <property type="match status" value="3"/>
</dbReference>
<dbReference type="PANTHER" id="PTHR43775:SF37">
    <property type="entry name" value="SI:DKEY-61P9.11"/>
    <property type="match status" value="1"/>
</dbReference>
<dbReference type="InterPro" id="IPR000873">
    <property type="entry name" value="AMP-dep_synth/lig_dom"/>
</dbReference>
<dbReference type="InterPro" id="IPR045851">
    <property type="entry name" value="AMP-bd_C_sf"/>
</dbReference>
<evidence type="ECO:0000256" key="4">
    <source>
        <dbReference type="ARBA" id="ARBA00022490"/>
    </source>
</evidence>
<feature type="domain" description="Carrier" evidence="9">
    <location>
        <begin position="3553"/>
        <end position="3627"/>
    </location>
</feature>
<dbReference type="Pfam" id="PF22336">
    <property type="entry name" value="RhiE-like_linker"/>
    <property type="match status" value="1"/>
</dbReference>
<dbReference type="Pfam" id="PF00550">
    <property type="entry name" value="PP-binding"/>
    <property type="match status" value="4"/>
</dbReference>
<dbReference type="GO" id="GO:0004315">
    <property type="term" value="F:3-oxoacyl-[acyl-carrier-protein] synthase activity"/>
    <property type="evidence" value="ECO:0007669"/>
    <property type="project" value="InterPro"/>
</dbReference>
<dbReference type="InterPro" id="IPR057326">
    <property type="entry name" value="KR_dom"/>
</dbReference>
<dbReference type="InterPro" id="IPR025110">
    <property type="entry name" value="AMP-bd_C"/>
</dbReference>
<dbReference type="PROSITE" id="PS52004">
    <property type="entry name" value="KS3_2"/>
    <property type="match status" value="3"/>
</dbReference>
<keyword evidence="6" id="KW-0808">Transferase</keyword>
<dbReference type="GO" id="GO:0006633">
    <property type="term" value="P:fatty acid biosynthetic process"/>
    <property type="evidence" value="ECO:0007669"/>
    <property type="project" value="InterPro"/>
</dbReference>
<accession>A0A6P2WXS7</accession>
<dbReference type="InterPro" id="IPR054514">
    <property type="entry name" value="RhiE-like_linker"/>
</dbReference>
<evidence type="ECO:0000256" key="6">
    <source>
        <dbReference type="ARBA" id="ARBA00022679"/>
    </source>
</evidence>
<dbReference type="InterPro" id="IPR014030">
    <property type="entry name" value="Ketoacyl_synth_N"/>
</dbReference>
<comment type="subcellular location">
    <subcellularLocation>
        <location evidence="1">Cytoplasm</location>
    </subcellularLocation>
</comment>
<dbReference type="FunFam" id="3.40.50.980:FF:000001">
    <property type="entry name" value="Non-ribosomal peptide synthetase"/>
    <property type="match status" value="1"/>
</dbReference>
<feature type="compositionally biased region" description="Pro residues" evidence="8">
    <location>
        <begin position="4144"/>
        <end position="4154"/>
    </location>
</feature>
<dbReference type="PANTHER" id="PTHR43775">
    <property type="entry name" value="FATTY ACID SYNTHASE"/>
    <property type="match status" value="1"/>
</dbReference>
<feature type="domain" description="Ketosynthase family 3 (KS3)" evidence="10">
    <location>
        <begin position="1845"/>
        <end position="2250"/>
    </location>
</feature>
<dbReference type="CDD" id="cd05930">
    <property type="entry name" value="A_NRPS"/>
    <property type="match status" value="1"/>
</dbReference>